<evidence type="ECO:0000256" key="1">
    <source>
        <dbReference type="ARBA" id="ARBA00022723"/>
    </source>
</evidence>
<dbReference type="NCBIfam" id="TIGR00416">
    <property type="entry name" value="sms"/>
    <property type="match status" value="1"/>
</dbReference>
<keyword evidence="8 11" id="KW-0346">Stress response</keyword>
<comment type="similarity">
    <text evidence="11 13">Belongs to the RecA family. RadA subfamily.</text>
</comment>
<dbReference type="Pfam" id="PF13481">
    <property type="entry name" value="AAA_25"/>
    <property type="match status" value="1"/>
</dbReference>
<evidence type="ECO:0000256" key="13">
    <source>
        <dbReference type="RuleBase" id="RU003555"/>
    </source>
</evidence>
<dbReference type="InterPro" id="IPR020588">
    <property type="entry name" value="RecA_ATP-bd"/>
</dbReference>
<accession>A0ABN6E4K7</accession>
<keyword evidence="4 13" id="KW-0863">Zinc-finger</keyword>
<dbReference type="Proteomes" id="UP001319827">
    <property type="component" value="Chromosome"/>
</dbReference>
<name>A0ABN6E4K7_9BACT</name>
<evidence type="ECO:0000256" key="12">
    <source>
        <dbReference type="NCBIfam" id="TIGR00416"/>
    </source>
</evidence>
<dbReference type="InterPro" id="IPR041166">
    <property type="entry name" value="Rubredoxin_2"/>
</dbReference>
<dbReference type="EMBL" id="AP024355">
    <property type="protein sequence ID" value="BCR06669.1"/>
    <property type="molecule type" value="Genomic_DNA"/>
</dbReference>
<evidence type="ECO:0000313" key="16">
    <source>
        <dbReference type="Proteomes" id="UP001319827"/>
    </source>
</evidence>
<dbReference type="SUPFAM" id="SSF52540">
    <property type="entry name" value="P-loop containing nucleoside triphosphate hydrolases"/>
    <property type="match status" value="1"/>
</dbReference>
<evidence type="ECO:0000256" key="5">
    <source>
        <dbReference type="ARBA" id="ARBA00022801"/>
    </source>
</evidence>
<dbReference type="InterPro" id="IPR020568">
    <property type="entry name" value="Ribosomal_Su5_D2-typ_SF"/>
</dbReference>
<dbReference type="SUPFAM" id="SSF54211">
    <property type="entry name" value="Ribosomal protein S5 domain 2-like"/>
    <property type="match status" value="1"/>
</dbReference>
<dbReference type="InterPro" id="IPR027417">
    <property type="entry name" value="P-loop_NTPase"/>
</dbReference>
<dbReference type="Gene3D" id="3.40.50.300">
    <property type="entry name" value="P-loop containing nucleotide triphosphate hydrolases"/>
    <property type="match status" value="1"/>
</dbReference>
<keyword evidence="7 11" id="KW-0067">ATP-binding</keyword>
<evidence type="ECO:0000256" key="2">
    <source>
        <dbReference type="ARBA" id="ARBA00022741"/>
    </source>
</evidence>
<evidence type="ECO:0000313" key="15">
    <source>
        <dbReference type="EMBL" id="BCR06669.1"/>
    </source>
</evidence>
<dbReference type="InterPro" id="IPR014721">
    <property type="entry name" value="Ribsml_uS5_D2-typ_fold_subgr"/>
</dbReference>
<reference evidence="15 16" key="1">
    <citation type="journal article" date="2016" name="C (Basel)">
        <title>Selective Growth of and Electricity Production by Marine Exoelectrogenic Bacteria in Self-Aggregated Hydrogel of Microbially Reduced Graphene Oxide.</title>
        <authorList>
            <person name="Yoshida N."/>
            <person name="Goto Y."/>
            <person name="Miyata Y."/>
        </authorList>
    </citation>
    <scope>NUCLEOTIDE SEQUENCE [LARGE SCALE GENOMIC DNA]</scope>
    <source>
        <strain evidence="15 16">NIT-T3</strain>
    </source>
</reference>
<comment type="domain">
    <text evidence="11">The middle region has homology to RecA with ATPase motifs including the RadA KNRFG motif, while the C-terminus is homologous to Lon protease.</text>
</comment>
<dbReference type="SMART" id="SM00382">
    <property type="entry name" value="AAA"/>
    <property type="match status" value="1"/>
</dbReference>
<dbReference type="PROSITE" id="PS50162">
    <property type="entry name" value="RECA_2"/>
    <property type="match status" value="1"/>
</dbReference>
<dbReference type="PRINTS" id="PR01874">
    <property type="entry name" value="DNAREPAIRADA"/>
</dbReference>
<dbReference type="InterPro" id="IPR003593">
    <property type="entry name" value="AAA+_ATPase"/>
</dbReference>
<evidence type="ECO:0000256" key="6">
    <source>
        <dbReference type="ARBA" id="ARBA00022833"/>
    </source>
</evidence>
<dbReference type="Gene3D" id="3.30.230.10">
    <property type="match status" value="1"/>
</dbReference>
<keyword evidence="10 11" id="KW-0234">DNA repair</keyword>
<keyword evidence="1 11" id="KW-0479">Metal-binding</keyword>
<keyword evidence="5" id="KW-0378">Hydrolase</keyword>
<feature type="short sequence motif" description="RadA KNRFG motif" evidence="11">
    <location>
        <begin position="250"/>
        <end position="254"/>
    </location>
</feature>
<feature type="region of interest" description="Lon-protease-like" evidence="11">
    <location>
        <begin position="349"/>
        <end position="452"/>
    </location>
</feature>
<evidence type="ECO:0000256" key="3">
    <source>
        <dbReference type="ARBA" id="ARBA00022763"/>
    </source>
</evidence>
<feature type="domain" description="RecA family profile 1" evidence="14">
    <location>
        <begin position="65"/>
        <end position="213"/>
    </location>
</feature>
<evidence type="ECO:0000256" key="4">
    <source>
        <dbReference type="ARBA" id="ARBA00022771"/>
    </source>
</evidence>
<evidence type="ECO:0000256" key="10">
    <source>
        <dbReference type="ARBA" id="ARBA00023204"/>
    </source>
</evidence>
<proteinExistence type="inferred from homology"/>
<keyword evidence="2 11" id="KW-0547">Nucleotide-binding</keyword>
<feature type="binding site" evidence="11">
    <location>
        <begin position="94"/>
        <end position="101"/>
    </location>
    <ligand>
        <name>ATP</name>
        <dbReference type="ChEBI" id="CHEBI:30616"/>
    </ligand>
</feature>
<dbReference type="InterPro" id="IPR004504">
    <property type="entry name" value="DNA_repair_RadA"/>
</dbReference>
<dbReference type="PANTHER" id="PTHR32472">
    <property type="entry name" value="DNA REPAIR PROTEIN RADA"/>
    <property type="match status" value="1"/>
</dbReference>
<keyword evidence="16" id="KW-1185">Reference proteome</keyword>
<evidence type="ECO:0000256" key="8">
    <source>
        <dbReference type="ARBA" id="ARBA00023016"/>
    </source>
</evidence>
<dbReference type="PANTHER" id="PTHR32472:SF10">
    <property type="entry name" value="DNA REPAIR PROTEIN RADA-LIKE PROTEIN"/>
    <property type="match status" value="1"/>
</dbReference>
<organism evidence="15 16">
    <name type="scientific">Desulfuromonas versatilis</name>
    <dbReference type="NCBI Taxonomy" id="2802975"/>
    <lineage>
        <taxon>Bacteria</taxon>
        <taxon>Pseudomonadati</taxon>
        <taxon>Thermodesulfobacteriota</taxon>
        <taxon>Desulfuromonadia</taxon>
        <taxon>Desulfuromonadales</taxon>
        <taxon>Desulfuromonadaceae</taxon>
        <taxon>Desulfuromonas</taxon>
    </lineage>
</organism>
<reference evidence="15 16" key="2">
    <citation type="journal article" date="2021" name="Int. J. Syst. Evol. Microbiol.">
        <title>Isolation and Polyphasic Characterization of Desulfuromonas versatilis sp. Nov., an Electrogenic Bacteria Capable of Versatile Metabolism Isolated from a Graphene Oxide-Reducing Enrichment Culture.</title>
        <authorList>
            <person name="Xie L."/>
            <person name="Yoshida N."/>
            <person name="Ishii S."/>
            <person name="Meng L."/>
        </authorList>
    </citation>
    <scope>NUCLEOTIDE SEQUENCE [LARGE SCALE GENOMIC DNA]</scope>
    <source>
        <strain evidence="15 16">NIT-T3</strain>
    </source>
</reference>
<evidence type="ECO:0000259" key="14">
    <source>
        <dbReference type="PROSITE" id="PS50162"/>
    </source>
</evidence>
<dbReference type="CDD" id="cd01121">
    <property type="entry name" value="RadA_SMS_N"/>
    <property type="match status" value="1"/>
</dbReference>
<dbReference type="HAMAP" id="MF_01498">
    <property type="entry name" value="RadA_bact"/>
    <property type="match status" value="1"/>
</dbReference>
<gene>
    <name evidence="11 15" type="primary">radA</name>
    <name evidence="15" type="ORF">DESUT3_37380</name>
</gene>
<comment type="function">
    <text evidence="11">Plays a role in repairing double-strand DNA breaks, probably involving stabilizing or processing branched DNA or blocked replication forks.</text>
</comment>
<sequence length="452" mass="48162">MKQKTFYTCQQCGYQSPKWMGKCPDCNQWNSLAEETVAVVKGKGRAAVSTAGSIPLRLAEVQITEEDRIRCGIGELDRVLGGGVVPGSLTLIGGDPGIGKSTLLLQASDRLAGAGKVLYVTAEESARQVKLRGGRLGADAAELFLLAETSLEAILERVRELKPDFLVIDSIQTIYTAALESAPGSVSQVRECAGKLMHVAKGEGIPTFIVGHVTKDGAIAGPRMLEHMVDTVLYFEGDPGHPYRILRAVKNRFGSTNEIGVFEMREQGLAEVANPSELFLAERPQGVAGSSVVPSLEGSRPILVELQALVSGSSFGTPRRTTMGIDHNRVSLLVAVLEKKVGLSLLSQDIFVNVAGGVRLDEPAVDLGVMAALASSHLNKPIPPRTILFGEVGLAGEVRAVSRPELRVKEAARLGFDRCLLPAGNLKNLEAPKGIELIGVRSAEEALEGIFE</sequence>
<keyword evidence="3 11" id="KW-0227">DNA damage</keyword>
<keyword evidence="9 11" id="KW-0238">DNA-binding</keyword>
<keyword evidence="6 13" id="KW-0862">Zinc</keyword>
<evidence type="ECO:0000256" key="7">
    <source>
        <dbReference type="ARBA" id="ARBA00022840"/>
    </source>
</evidence>
<dbReference type="Pfam" id="PF18073">
    <property type="entry name" value="Zn_ribbon_LapB"/>
    <property type="match status" value="1"/>
</dbReference>
<evidence type="ECO:0000256" key="9">
    <source>
        <dbReference type="ARBA" id="ARBA00023125"/>
    </source>
</evidence>
<evidence type="ECO:0000256" key="11">
    <source>
        <dbReference type="HAMAP-Rule" id="MF_01498"/>
    </source>
</evidence>
<protein>
    <recommendedName>
        <fullName evidence="11 12">DNA repair protein RadA</fullName>
    </recommendedName>
</protein>
<comment type="function">
    <text evidence="13">DNA-dependent ATPase involved in processing of recombination intermediates, plays a role in repairing DNA breaks. Stimulates the branch migration of RecA-mediated strand transfer reactions, allowing the 3' invading strand to extend heteroduplex DNA faster. Binds ssDNA in the presence of ADP but not other nucleotides, has ATPase activity that is stimulated by ssDNA and various branched DNA structures, but inhibited by SSB. Does not have RecA's homology-searching function.</text>
</comment>